<dbReference type="Pfam" id="PF13481">
    <property type="entry name" value="AAA_25"/>
    <property type="match status" value="1"/>
</dbReference>
<organism evidence="1 2">
    <name type="scientific">Streptomyces durmitorensis</name>
    <dbReference type="NCBI Taxonomy" id="319947"/>
    <lineage>
        <taxon>Bacteria</taxon>
        <taxon>Bacillati</taxon>
        <taxon>Actinomycetota</taxon>
        <taxon>Actinomycetes</taxon>
        <taxon>Kitasatosporales</taxon>
        <taxon>Streptomycetaceae</taxon>
        <taxon>Streptomyces</taxon>
    </lineage>
</organism>
<sequence>MEKERDANPAPASVTAADAESVPDLVFRKFADIAADVATREPRQFLFEPVMVHGDYGVMSAEKKAGKSWGGVDAAVSCAAGLPWLGEFPCRTAGAVVFFYGEGSDAKLTRRIHAVAESKGLTREAADALDIVICCRAPKLSDAQHLHLIAKALAEFTPKLVILDPLYLSVGGAKGSDLFAMGDLLGGIQRVVQDADATLLISHHWNKGGSGSGHDRSSGVGPQEWGRFLIAVAVVSKRTDDQTKESTAVLKWQFAGDEIPDSEVTLIRRVRADDSKDLNSPMHYSVTRDGAHDGYQPRVPEVTDKQRAVLVAMSEFGEVGGSPTDLARECGWDKDGDKGKARSAAQKAINGLLKKKLAERSPGTSRYRVSGGGAVWHLINESAQEYVREPLN</sequence>
<keyword evidence="1" id="KW-0547">Nucleotide-binding</keyword>
<gene>
    <name evidence="1" type="ORF">M4V62_13000</name>
</gene>
<dbReference type="Proteomes" id="UP000829992">
    <property type="component" value="Chromosome"/>
</dbReference>
<dbReference type="GO" id="GO:0004386">
    <property type="term" value="F:helicase activity"/>
    <property type="evidence" value="ECO:0007669"/>
    <property type="project" value="UniProtKB-KW"/>
</dbReference>
<protein>
    <submittedName>
        <fullName evidence="1">Helicase RepA family protein</fullName>
    </submittedName>
</protein>
<keyword evidence="2" id="KW-1185">Reference proteome</keyword>
<keyword evidence="1" id="KW-0378">Hydrolase</keyword>
<name>A0ABY4Q6Z7_9ACTN</name>
<accession>A0ABY4Q6Z7</accession>
<dbReference type="RefSeq" id="WP_249592805.1">
    <property type="nucleotide sequence ID" value="NZ_BAAAQL010000032.1"/>
</dbReference>
<dbReference type="SUPFAM" id="SSF52540">
    <property type="entry name" value="P-loop containing nucleoside triphosphate hydrolases"/>
    <property type="match status" value="1"/>
</dbReference>
<dbReference type="Gene3D" id="3.40.50.300">
    <property type="entry name" value="P-loop containing nucleotide triphosphate hydrolases"/>
    <property type="match status" value="1"/>
</dbReference>
<evidence type="ECO:0000313" key="2">
    <source>
        <dbReference type="Proteomes" id="UP000829992"/>
    </source>
</evidence>
<dbReference type="InterPro" id="IPR027417">
    <property type="entry name" value="P-loop_NTPase"/>
</dbReference>
<keyword evidence="1" id="KW-0347">Helicase</keyword>
<proteinExistence type="predicted"/>
<dbReference type="EMBL" id="CP097289">
    <property type="protein sequence ID" value="UQT61490.1"/>
    <property type="molecule type" value="Genomic_DNA"/>
</dbReference>
<evidence type="ECO:0000313" key="1">
    <source>
        <dbReference type="EMBL" id="UQT61490.1"/>
    </source>
</evidence>
<reference evidence="1 2" key="1">
    <citation type="submission" date="2022-05" db="EMBL/GenBank/DDBJ databases">
        <authorList>
            <person name="Zhou X."/>
            <person name="Li K."/>
            <person name="Man Y."/>
        </authorList>
    </citation>
    <scope>NUCLEOTIDE SEQUENCE [LARGE SCALE GENOMIC DNA]</scope>
    <source>
        <strain evidence="1 2">MS405</strain>
    </source>
</reference>
<keyword evidence="1" id="KW-0067">ATP-binding</keyword>